<accession>A0A8J3E6C8</accession>
<dbReference type="Proteomes" id="UP000646365">
    <property type="component" value="Unassembled WGS sequence"/>
</dbReference>
<reference evidence="1" key="1">
    <citation type="journal article" date="2014" name="Int. J. Syst. Evol. Microbiol.">
        <title>Complete genome sequence of Corynebacterium casei LMG S-19264T (=DSM 44701T), isolated from a smear-ripened cheese.</title>
        <authorList>
            <consortium name="US DOE Joint Genome Institute (JGI-PGF)"/>
            <person name="Walter F."/>
            <person name="Albersmeier A."/>
            <person name="Kalinowski J."/>
            <person name="Ruckert C."/>
        </authorList>
    </citation>
    <scope>NUCLEOTIDE SEQUENCE</scope>
    <source>
        <strain evidence="1">CGMCC 1.15725</strain>
    </source>
</reference>
<dbReference type="EMBL" id="BMJQ01000010">
    <property type="protein sequence ID" value="GGF28746.1"/>
    <property type="molecule type" value="Genomic_DNA"/>
</dbReference>
<gene>
    <name evidence="1" type="ORF">GCM10011611_38560</name>
</gene>
<keyword evidence="2" id="KW-1185">Reference proteome</keyword>
<name>A0A8J3E6C8_9PROT</name>
<reference evidence="1" key="2">
    <citation type="submission" date="2020-09" db="EMBL/GenBank/DDBJ databases">
        <authorList>
            <person name="Sun Q."/>
            <person name="Zhou Y."/>
        </authorList>
    </citation>
    <scope>NUCLEOTIDE SEQUENCE</scope>
    <source>
        <strain evidence="1">CGMCC 1.15725</strain>
    </source>
</reference>
<evidence type="ECO:0000313" key="2">
    <source>
        <dbReference type="Proteomes" id="UP000646365"/>
    </source>
</evidence>
<comment type="caution">
    <text evidence="1">The sequence shown here is derived from an EMBL/GenBank/DDBJ whole genome shotgun (WGS) entry which is preliminary data.</text>
</comment>
<organism evidence="1 2">
    <name type="scientific">Aliidongia dinghuensis</name>
    <dbReference type="NCBI Taxonomy" id="1867774"/>
    <lineage>
        <taxon>Bacteria</taxon>
        <taxon>Pseudomonadati</taxon>
        <taxon>Pseudomonadota</taxon>
        <taxon>Alphaproteobacteria</taxon>
        <taxon>Rhodospirillales</taxon>
        <taxon>Dongiaceae</taxon>
        <taxon>Aliidongia</taxon>
    </lineage>
</organism>
<dbReference type="AlphaFoldDB" id="A0A8J3E6C8"/>
<sequence length="191" mass="19651">MGLIASLGTAWAADSAPARVRGTIDQVEGRVLHITARNGQKLTVTLAADAKVVEVSKIDIGAIKPNSYVGTAAAPQPDGTLKALEVHVFPESMRGTGDGHRPFDLGPNSTMTNGTVGSVVGTHDRTITINYQGGEKTVLVPADVPIVTFEPGTPDEVKPGAHVILAATKAADGSLSADRINVGKDGLTPPM</sequence>
<proteinExistence type="predicted"/>
<evidence type="ECO:0000313" key="1">
    <source>
        <dbReference type="EMBL" id="GGF28746.1"/>
    </source>
</evidence>
<evidence type="ECO:0008006" key="3">
    <source>
        <dbReference type="Google" id="ProtNLM"/>
    </source>
</evidence>
<protein>
    <recommendedName>
        <fullName evidence="3">DUF5666 domain-containing protein</fullName>
    </recommendedName>
</protein>